<evidence type="ECO:0000313" key="2">
    <source>
        <dbReference type="Proteomes" id="UP000001966"/>
    </source>
</evidence>
<name>Q0AE85_NITEC</name>
<protein>
    <submittedName>
        <fullName evidence="1">Uncharacterized protein</fullName>
    </submittedName>
</protein>
<dbReference type="KEGG" id="net:Neut_2125"/>
<evidence type="ECO:0000313" key="1">
    <source>
        <dbReference type="EMBL" id="ABI60347.1"/>
    </source>
</evidence>
<reference evidence="1 2" key="1">
    <citation type="journal article" date="2007" name="Environ. Microbiol.">
        <title>Whole-genome analysis of the ammonia-oxidizing bacterium, Nitrosomonas eutropha C91: implications for niche adaptation.</title>
        <authorList>
            <person name="Stein L.Y."/>
            <person name="Arp D.J."/>
            <person name="Berube P.M."/>
            <person name="Chain P.S."/>
            <person name="Hauser L."/>
            <person name="Jetten M.S."/>
            <person name="Klotz M.G."/>
            <person name="Larimer F.W."/>
            <person name="Norton J.M."/>
            <person name="Op den Camp H.J.M."/>
            <person name="Shin M."/>
            <person name="Wei X."/>
        </authorList>
    </citation>
    <scope>NUCLEOTIDE SEQUENCE [LARGE SCALE GENOMIC DNA]</scope>
    <source>
        <strain evidence="2">DSM 101675 / C91 / Nm57</strain>
    </source>
</reference>
<proteinExistence type="predicted"/>
<gene>
    <name evidence="1" type="ordered locus">Neut_2125</name>
</gene>
<accession>Q0AE85</accession>
<dbReference type="HOGENOM" id="CLU_1600960_0_0_4"/>
<organism evidence="1 2">
    <name type="scientific">Nitrosomonas eutropha (strain DSM 101675 / C91 / Nm57)</name>
    <dbReference type="NCBI Taxonomy" id="335283"/>
    <lineage>
        <taxon>Bacteria</taxon>
        <taxon>Pseudomonadati</taxon>
        <taxon>Pseudomonadota</taxon>
        <taxon>Betaproteobacteria</taxon>
        <taxon>Nitrosomonadales</taxon>
        <taxon>Nitrosomonadaceae</taxon>
        <taxon>Nitrosomonas</taxon>
    </lineage>
</organism>
<dbReference type="EMBL" id="CP000450">
    <property type="protein sequence ID" value="ABI60347.1"/>
    <property type="molecule type" value="Genomic_DNA"/>
</dbReference>
<dbReference type="Proteomes" id="UP000001966">
    <property type="component" value="Chromosome"/>
</dbReference>
<dbReference type="AlphaFoldDB" id="Q0AE85"/>
<sequence length="166" mass="18761">MMDHITLHYIFCLLPATVVNRRVICVAGERTVGVGALHPRAEGVVHQQVHQDGTDLRLAQCRVRVGRVHRRRFRTAELAQAGNLIKCIFHERLLPWSGLVALIELYYSTSGCRGEQPLPLKSRLYVHIAQIVYNYSDPGMLCKKLLSSRNLLLVGLFKITETYLAA</sequence>